<dbReference type="PANTHER" id="PTHR11736">
    <property type="entry name" value="MELANOMA-ASSOCIATED ANTIGEN MAGE ANTIGEN"/>
    <property type="match status" value="1"/>
</dbReference>
<protein>
    <submittedName>
        <fullName evidence="3">Melanoma-associated antigen 10</fullName>
    </submittedName>
</protein>
<comment type="caution">
    <text evidence="3">The sequence shown here is derived from an EMBL/GenBank/DDBJ whole genome shotgun (WGS) entry which is preliminary data.</text>
</comment>
<reference evidence="3" key="1">
    <citation type="journal article" date="2021" name="Evol. Appl.">
        <title>The genome of the Pyrenean desman and the effects of bottlenecks and inbreeding on the genomic landscape of an endangered species.</title>
        <authorList>
            <person name="Escoda L."/>
            <person name="Castresana J."/>
        </authorList>
    </citation>
    <scope>NUCLEOTIDE SEQUENCE</scope>
    <source>
        <strain evidence="3">IBE-C5619</strain>
    </source>
</reference>
<evidence type="ECO:0000259" key="2">
    <source>
        <dbReference type="PROSITE" id="PS50838"/>
    </source>
</evidence>
<dbReference type="PROSITE" id="PS50838">
    <property type="entry name" value="MAGE"/>
    <property type="match status" value="1"/>
</dbReference>
<feature type="region of interest" description="Disordered" evidence="1">
    <location>
        <begin position="1"/>
        <end position="103"/>
    </location>
</feature>
<feature type="compositionally biased region" description="Basic and acidic residues" evidence="1">
    <location>
        <begin position="14"/>
        <end position="24"/>
    </location>
</feature>
<dbReference type="GO" id="GO:0000122">
    <property type="term" value="P:negative regulation of transcription by RNA polymerase II"/>
    <property type="evidence" value="ECO:0007669"/>
    <property type="project" value="TreeGrafter"/>
</dbReference>
<dbReference type="Gene3D" id="1.10.10.1210">
    <property type="entry name" value="MAGE homology domain, winged helix WH2 motif"/>
    <property type="match status" value="1"/>
</dbReference>
<dbReference type="GO" id="GO:0005634">
    <property type="term" value="C:nucleus"/>
    <property type="evidence" value="ECO:0007669"/>
    <property type="project" value="TreeGrafter"/>
</dbReference>
<evidence type="ECO:0000256" key="1">
    <source>
        <dbReference type="SAM" id="MobiDB-lite"/>
    </source>
</evidence>
<dbReference type="Proteomes" id="UP000700334">
    <property type="component" value="Unassembled WGS sequence"/>
</dbReference>
<dbReference type="AlphaFoldDB" id="A0A8J6AWI0"/>
<name>A0A8J6AWI0_GALPY</name>
<dbReference type="Pfam" id="PF01454">
    <property type="entry name" value="MAGE"/>
    <property type="match status" value="1"/>
</dbReference>
<dbReference type="InterPro" id="IPR002190">
    <property type="entry name" value="MHD_dom"/>
</dbReference>
<evidence type="ECO:0000313" key="3">
    <source>
        <dbReference type="EMBL" id="KAG8524987.1"/>
    </source>
</evidence>
<feature type="compositionally biased region" description="Acidic residues" evidence="1">
    <location>
        <begin position="57"/>
        <end position="69"/>
    </location>
</feature>
<dbReference type="SMART" id="SM01373">
    <property type="entry name" value="MAGE"/>
    <property type="match status" value="1"/>
</dbReference>
<dbReference type="PANTHER" id="PTHR11736:SF81">
    <property type="entry name" value="MAGE DOMAIN-CONTAINING PROTEIN"/>
    <property type="match status" value="1"/>
</dbReference>
<dbReference type="OrthoDB" id="9666086at2759"/>
<dbReference type="Gene3D" id="1.10.10.1200">
    <property type="entry name" value="MAGE homology domain, winged helix WH1 motif"/>
    <property type="match status" value="1"/>
</dbReference>
<proteinExistence type="predicted"/>
<gene>
    <name evidence="3" type="ORF">J0S82_012258</name>
</gene>
<feature type="compositionally biased region" description="Low complexity" evidence="1">
    <location>
        <begin position="37"/>
        <end position="52"/>
    </location>
</feature>
<dbReference type="EMBL" id="JAGFMF010010871">
    <property type="protein sequence ID" value="KAG8524987.1"/>
    <property type="molecule type" value="Genomic_DNA"/>
</dbReference>
<organism evidence="3 4">
    <name type="scientific">Galemys pyrenaicus</name>
    <name type="common">Iberian desman</name>
    <name type="synonym">Pyrenean desman</name>
    <dbReference type="NCBI Taxonomy" id="202257"/>
    <lineage>
        <taxon>Eukaryota</taxon>
        <taxon>Metazoa</taxon>
        <taxon>Chordata</taxon>
        <taxon>Craniata</taxon>
        <taxon>Vertebrata</taxon>
        <taxon>Euteleostomi</taxon>
        <taxon>Mammalia</taxon>
        <taxon>Eutheria</taxon>
        <taxon>Laurasiatheria</taxon>
        <taxon>Eulipotyphla</taxon>
        <taxon>Talpidae</taxon>
        <taxon>Galemys</taxon>
    </lineage>
</organism>
<dbReference type="InterPro" id="IPR041898">
    <property type="entry name" value="MAGE_WH1"/>
</dbReference>
<dbReference type="InterPro" id="IPR041899">
    <property type="entry name" value="MAGE_WH2"/>
</dbReference>
<sequence>MPANYGYFYNLGGDHQEPREDEPFLHLLWGEEDGMVSSSSSSSASSSPHHSPVLQDMSEEEEEVADGDSDTSHSPPSAPPSPLVLAVPGGSYQHEEGAAAAQAPPEESVHEKMAEMVEFLLLKYRAGEPTNKAEMLREVLGDDQEHFPVAFRQACECLQLVFGLDVQEAEPNSDCYIVTTALGLTYDGLLSPEETMPKTGLLVIVLAVILLRGNRSSEERMWEALGVMGVYAGVEHFIFGEPRELLTEAWVREQYLEYQQVPHSDPPRYEFLWGPRAHAETNKMEVLEHLLKVNKRESISLMALSRQAASNMEEEA</sequence>
<evidence type="ECO:0000313" key="4">
    <source>
        <dbReference type="Proteomes" id="UP000700334"/>
    </source>
</evidence>
<accession>A0A8J6AWI0</accession>
<dbReference type="FunFam" id="1.10.10.1210:FF:000001">
    <property type="entry name" value="melanoma-associated antigen D1"/>
    <property type="match status" value="1"/>
</dbReference>
<feature type="domain" description="MAGE" evidence="2">
    <location>
        <begin position="109"/>
        <end position="308"/>
    </location>
</feature>
<dbReference type="InterPro" id="IPR037445">
    <property type="entry name" value="MAGE"/>
</dbReference>
<keyword evidence="4" id="KW-1185">Reference proteome</keyword>